<proteinExistence type="predicted"/>
<feature type="region of interest" description="Disordered" evidence="1">
    <location>
        <begin position="1"/>
        <end position="25"/>
    </location>
</feature>
<evidence type="ECO:0000313" key="3">
    <source>
        <dbReference type="Proteomes" id="UP001303473"/>
    </source>
</evidence>
<accession>A0AAN6N4J6</accession>
<dbReference type="GO" id="GO:0004497">
    <property type="term" value="F:monooxygenase activity"/>
    <property type="evidence" value="ECO:0007669"/>
    <property type="project" value="InterPro"/>
</dbReference>
<dbReference type="Proteomes" id="UP001303473">
    <property type="component" value="Unassembled WGS sequence"/>
</dbReference>
<sequence length="234" mass="26031">MQYLNPEMPSPVSTPSPPTIPPLSRHPHIYTELAAEIRTTFTSGRDIQDCPSWPGPSTSALSLMRACTWRLHPSRPSGGICGRRARHTYPRGRRAWCICTYSVLHDPDDFPETLSRSTQRAGQVGVRGWRDGEEDGRAQVTFRLGDRSCAGKAVALWHFDFRLRRERLESLAREGREMTAAGRKGDRQQLCDILVANHDGPSLVLNPRGRVGGRNVNNPGNINPDVRVRAMTGG</sequence>
<dbReference type="Gene3D" id="1.10.630.10">
    <property type="entry name" value="Cytochrome P450"/>
    <property type="match status" value="1"/>
</dbReference>
<evidence type="ECO:0000313" key="2">
    <source>
        <dbReference type="EMBL" id="KAK3938113.1"/>
    </source>
</evidence>
<comment type="caution">
    <text evidence="2">The sequence shown here is derived from an EMBL/GenBank/DDBJ whole genome shotgun (WGS) entry which is preliminary data.</text>
</comment>
<dbReference type="SUPFAM" id="SSF48264">
    <property type="entry name" value="Cytochrome P450"/>
    <property type="match status" value="1"/>
</dbReference>
<gene>
    <name evidence="2" type="ORF">QBC46DRAFT_390973</name>
</gene>
<dbReference type="AlphaFoldDB" id="A0AAN6N4J6"/>
<reference evidence="3" key="1">
    <citation type="journal article" date="2023" name="Mol. Phylogenet. Evol.">
        <title>Genome-scale phylogeny and comparative genomics of the fungal order Sordariales.</title>
        <authorList>
            <person name="Hensen N."/>
            <person name="Bonometti L."/>
            <person name="Westerberg I."/>
            <person name="Brannstrom I.O."/>
            <person name="Guillou S."/>
            <person name="Cros-Aarteil S."/>
            <person name="Calhoun S."/>
            <person name="Haridas S."/>
            <person name="Kuo A."/>
            <person name="Mondo S."/>
            <person name="Pangilinan J."/>
            <person name="Riley R."/>
            <person name="LaButti K."/>
            <person name="Andreopoulos B."/>
            <person name="Lipzen A."/>
            <person name="Chen C."/>
            <person name="Yan M."/>
            <person name="Daum C."/>
            <person name="Ng V."/>
            <person name="Clum A."/>
            <person name="Steindorff A."/>
            <person name="Ohm R.A."/>
            <person name="Martin F."/>
            <person name="Silar P."/>
            <person name="Natvig D.O."/>
            <person name="Lalanne C."/>
            <person name="Gautier V."/>
            <person name="Ament-Velasquez S.L."/>
            <person name="Kruys A."/>
            <person name="Hutchinson M.I."/>
            <person name="Powell A.J."/>
            <person name="Barry K."/>
            <person name="Miller A.N."/>
            <person name="Grigoriev I.V."/>
            <person name="Debuchy R."/>
            <person name="Gladieux P."/>
            <person name="Hiltunen Thoren M."/>
            <person name="Johannesson H."/>
        </authorList>
    </citation>
    <scope>NUCLEOTIDE SEQUENCE [LARGE SCALE GENOMIC DNA]</scope>
    <source>
        <strain evidence="3">CBS 340.73</strain>
    </source>
</reference>
<organism evidence="2 3">
    <name type="scientific">Diplogelasinospora grovesii</name>
    <dbReference type="NCBI Taxonomy" id="303347"/>
    <lineage>
        <taxon>Eukaryota</taxon>
        <taxon>Fungi</taxon>
        <taxon>Dikarya</taxon>
        <taxon>Ascomycota</taxon>
        <taxon>Pezizomycotina</taxon>
        <taxon>Sordariomycetes</taxon>
        <taxon>Sordariomycetidae</taxon>
        <taxon>Sordariales</taxon>
        <taxon>Diplogelasinosporaceae</taxon>
        <taxon>Diplogelasinospora</taxon>
    </lineage>
</organism>
<feature type="compositionally biased region" description="Pro residues" evidence="1">
    <location>
        <begin position="8"/>
        <end position="21"/>
    </location>
</feature>
<dbReference type="InterPro" id="IPR036396">
    <property type="entry name" value="Cyt_P450_sf"/>
</dbReference>
<dbReference type="GO" id="GO:0005506">
    <property type="term" value="F:iron ion binding"/>
    <property type="evidence" value="ECO:0007669"/>
    <property type="project" value="InterPro"/>
</dbReference>
<dbReference type="GO" id="GO:0016705">
    <property type="term" value="F:oxidoreductase activity, acting on paired donors, with incorporation or reduction of molecular oxygen"/>
    <property type="evidence" value="ECO:0007669"/>
    <property type="project" value="InterPro"/>
</dbReference>
<dbReference type="GO" id="GO:0020037">
    <property type="term" value="F:heme binding"/>
    <property type="evidence" value="ECO:0007669"/>
    <property type="project" value="InterPro"/>
</dbReference>
<keyword evidence="3" id="KW-1185">Reference proteome</keyword>
<dbReference type="EMBL" id="MU853837">
    <property type="protein sequence ID" value="KAK3938113.1"/>
    <property type="molecule type" value="Genomic_DNA"/>
</dbReference>
<protein>
    <submittedName>
        <fullName evidence="2">Uncharacterized protein</fullName>
    </submittedName>
</protein>
<evidence type="ECO:0000256" key="1">
    <source>
        <dbReference type="SAM" id="MobiDB-lite"/>
    </source>
</evidence>
<name>A0AAN6N4J6_9PEZI</name>